<comment type="catalytic activity">
    <reaction evidence="21">
        <text>L-seryl-[protein] + ATP = O-phospho-L-seryl-[protein] + ADP + H(+)</text>
        <dbReference type="Rhea" id="RHEA:17989"/>
        <dbReference type="Rhea" id="RHEA-COMP:9863"/>
        <dbReference type="Rhea" id="RHEA-COMP:11604"/>
        <dbReference type="ChEBI" id="CHEBI:15378"/>
        <dbReference type="ChEBI" id="CHEBI:29999"/>
        <dbReference type="ChEBI" id="CHEBI:30616"/>
        <dbReference type="ChEBI" id="CHEBI:83421"/>
        <dbReference type="ChEBI" id="CHEBI:456216"/>
        <dbReference type="EC" id="2.7.11.1"/>
    </reaction>
</comment>
<dbReference type="InterPro" id="IPR017441">
    <property type="entry name" value="Protein_kinase_ATP_BS"/>
</dbReference>
<proteinExistence type="inferred from homology"/>
<keyword evidence="10 23" id="KW-0812">Transmembrane</keyword>
<keyword evidence="7" id="KW-0723">Serine/threonine-protein kinase</keyword>
<evidence type="ECO:0000256" key="18">
    <source>
        <dbReference type="ARBA" id="ARBA00023170"/>
    </source>
</evidence>
<dbReference type="Proteomes" id="UP001630127">
    <property type="component" value="Unassembled WGS sequence"/>
</dbReference>
<dbReference type="PROSITE" id="PS51450">
    <property type="entry name" value="LRR"/>
    <property type="match status" value="3"/>
</dbReference>
<evidence type="ECO:0000256" key="15">
    <source>
        <dbReference type="ARBA" id="ARBA00022840"/>
    </source>
</evidence>
<dbReference type="GO" id="GO:0005886">
    <property type="term" value="C:plasma membrane"/>
    <property type="evidence" value="ECO:0007669"/>
    <property type="project" value="UniProtKB-SubCell"/>
</dbReference>
<dbReference type="SMART" id="SM00220">
    <property type="entry name" value="S_TKc"/>
    <property type="match status" value="1"/>
</dbReference>
<keyword evidence="8" id="KW-0433">Leucine-rich repeat</keyword>
<evidence type="ECO:0000256" key="24">
    <source>
        <dbReference type="SAM" id="SignalP"/>
    </source>
</evidence>
<protein>
    <recommendedName>
        <fullName evidence="5">non-specific serine/threonine protein kinase</fullName>
        <ecNumber evidence="5">2.7.11.1</ecNumber>
    </recommendedName>
</protein>
<dbReference type="AlphaFoldDB" id="A0ABD2YMS5"/>
<evidence type="ECO:0000256" key="8">
    <source>
        <dbReference type="ARBA" id="ARBA00022614"/>
    </source>
</evidence>
<evidence type="ECO:0000256" key="22">
    <source>
        <dbReference type="PROSITE-ProRule" id="PRU10141"/>
    </source>
</evidence>
<dbReference type="Pfam" id="PF00560">
    <property type="entry name" value="LRR_1"/>
    <property type="match status" value="5"/>
</dbReference>
<dbReference type="Pfam" id="PF13855">
    <property type="entry name" value="LRR_8"/>
    <property type="match status" value="2"/>
</dbReference>
<evidence type="ECO:0000256" key="21">
    <source>
        <dbReference type="ARBA" id="ARBA00048679"/>
    </source>
</evidence>
<dbReference type="FunFam" id="3.80.10.10:FF:000213">
    <property type="entry name" value="Tyrosine-sulfated glycopeptide receptor 1"/>
    <property type="match status" value="1"/>
</dbReference>
<dbReference type="GO" id="GO:0005524">
    <property type="term" value="F:ATP binding"/>
    <property type="evidence" value="ECO:0007669"/>
    <property type="project" value="UniProtKB-UniRule"/>
</dbReference>
<keyword evidence="9" id="KW-0808">Transferase</keyword>
<feature type="transmembrane region" description="Helical" evidence="23">
    <location>
        <begin position="684"/>
        <end position="704"/>
    </location>
</feature>
<dbReference type="FunFam" id="1.10.510.10:FF:000309">
    <property type="entry name" value="Leucine-rich repeat receptor-like protein kinase"/>
    <property type="match status" value="1"/>
</dbReference>
<dbReference type="Gene3D" id="3.30.200.20">
    <property type="entry name" value="Phosphorylase Kinase, domain 1"/>
    <property type="match status" value="1"/>
</dbReference>
<dbReference type="InterPro" id="IPR013210">
    <property type="entry name" value="LRR_N_plant-typ"/>
</dbReference>
<evidence type="ECO:0000256" key="10">
    <source>
        <dbReference type="ARBA" id="ARBA00022692"/>
    </source>
</evidence>
<sequence>MVVQKFIMNWALLACLSCLFFGLLEVQSQSCHPNDLLALKEFAGNLTKGSIISSWSSELNCCNWDGVFCGGNRVIKLNVSRKGLKGSISESLGNLAQLKLLDLSHNDLEGGLPSDLSNLQLLETLDLSHNMLSGTVSGALVNLTSVQSLNLSNNLFTGNLTDFGEFPNLVEFIICNNSFSGWFNSQLCSFSNNVQVLDLSKNLFTGELEGLDNCSTSLRQLVLDENSFAGLLPESLYSMTYLEQLSVSINHFSGQLSPQLSKLSNLKSLILSGNMFSGILPNVFGNLTMLEQLVAHSNFFSGTLPPSLAQCSKLKVLDLRNNSLSGVIDLNFTGLPNLCTLDLASNHFHGSLPDSLSTSQQLRILSLAKNELVGQVPGSYANLTSLMYLTLSNNSLTSLSGTLSVLQNCRNLTTLILTKNFHGEEIPRNVSGFENLMTFALGNCGLNGQIPSWLMNCSKLEVLDLSWNHLNGSIPPWIGLMDNLFYLDFSNNSLTGEIPRSLTELKGLITAKSNTSIISSSTGIPLFVKRNQSSSGLQYNQVSSFPPSIYLSNNRLNGTIWPEIGQLKQLHVLDLSRNNITGTIPTSISDMANLEVLDLSFNALFGSIPSSFNKLTFLSKFSVAYNHLQGAIPSGGQFFSFPSSSFEGNPGLCGKIISPCAVNNMGLQPPIPGTSNKKFGRNSILGLTVSIGVGIAILLAVVLLKMSRRDTGNPIEDLEEEISRPPRFLDAFGPSKLVLFQNSECKDLTVGDILQATNNFSQSNIVGCGGFGLVYRADLPNGTKAAIKRLSGDCGQMEREFQAEVEALSRAQHKNLVSLQGYCRHGNDRLLIYSYMENGSLDYWLHERFDGSSFLRWETRLKIVKGAAHGLAYLHKEHNIIHRDIKTSNILLDEKFVAHLADFGLSRLLRPYDTHVTTDLVGTLGYIPPEYSQTLTATFRGDVYSFGVVLLELLTGRRPVEVCKGKNCRDLVSWVYQMKSEKREVEIFDSSIWDKDYEKQLLEVLAIACKCIDQEPRRRPSIDQVVSWLDAIETVRARK</sequence>
<evidence type="ECO:0000256" key="12">
    <source>
        <dbReference type="ARBA" id="ARBA00022737"/>
    </source>
</evidence>
<dbReference type="SUPFAM" id="SSF52047">
    <property type="entry name" value="RNI-like"/>
    <property type="match status" value="1"/>
</dbReference>
<name>A0ABD2YMS5_9GENT</name>
<evidence type="ECO:0000256" key="23">
    <source>
        <dbReference type="SAM" id="Phobius"/>
    </source>
</evidence>
<comment type="catalytic activity">
    <reaction evidence="20">
        <text>L-threonyl-[protein] + ATP = O-phospho-L-threonyl-[protein] + ADP + H(+)</text>
        <dbReference type="Rhea" id="RHEA:46608"/>
        <dbReference type="Rhea" id="RHEA-COMP:11060"/>
        <dbReference type="Rhea" id="RHEA-COMP:11605"/>
        <dbReference type="ChEBI" id="CHEBI:15378"/>
        <dbReference type="ChEBI" id="CHEBI:30013"/>
        <dbReference type="ChEBI" id="CHEBI:30616"/>
        <dbReference type="ChEBI" id="CHEBI:61977"/>
        <dbReference type="ChEBI" id="CHEBI:456216"/>
        <dbReference type="EC" id="2.7.11.1"/>
    </reaction>
</comment>
<evidence type="ECO:0000256" key="9">
    <source>
        <dbReference type="ARBA" id="ARBA00022679"/>
    </source>
</evidence>
<evidence type="ECO:0000256" key="17">
    <source>
        <dbReference type="ARBA" id="ARBA00023136"/>
    </source>
</evidence>
<dbReference type="EMBL" id="JBJUIK010000012">
    <property type="protein sequence ID" value="KAL3508694.1"/>
    <property type="molecule type" value="Genomic_DNA"/>
</dbReference>
<dbReference type="Gene3D" id="1.10.510.10">
    <property type="entry name" value="Transferase(Phosphotransferase) domain 1"/>
    <property type="match status" value="1"/>
</dbReference>
<evidence type="ECO:0000313" key="26">
    <source>
        <dbReference type="EMBL" id="KAL3508694.1"/>
    </source>
</evidence>
<dbReference type="GO" id="GO:0051707">
    <property type="term" value="P:response to other organism"/>
    <property type="evidence" value="ECO:0007669"/>
    <property type="project" value="UniProtKB-ARBA"/>
</dbReference>
<keyword evidence="18" id="KW-0675">Receptor</keyword>
<dbReference type="InterPro" id="IPR000719">
    <property type="entry name" value="Prot_kinase_dom"/>
</dbReference>
<comment type="similarity">
    <text evidence="3">Belongs to the protein kinase superfamily. Ser/Thr protein kinase family.</text>
</comment>
<dbReference type="GO" id="GO:0004674">
    <property type="term" value="F:protein serine/threonine kinase activity"/>
    <property type="evidence" value="ECO:0007669"/>
    <property type="project" value="UniProtKB-KW"/>
</dbReference>
<evidence type="ECO:0000256" key="14">
    <source>
        <dbReference type="ARBA" id="ARBA00022777"/>
    </source>
</evidence>
<dbReference type="InterPro" id="IPR008271">
    <property type="entry name" value="Ser/Thr_kinase_AS"/>
</dbReference>
<dbReference type="SMART" id="SM00369">
    <property type="entry name" value="LRR_TYP"/>
    <property type="match status" value="8"/>
</dbReference>
<feature type="domain" description="Protein kinase" evidence="25">
    <location>
        <begin position="760"/>
        <end position="1029"/>
    </location>
</feature>
<feature type="signal peptide" evidence="24">
    <location>
        <begin position="1"/>
        <end position="28"/>
    </location>
</feature>
<comment type="subcellular location">
    <subcellularLocation>
        <location evidence="1">Cell membrane</location>
        <topology evidence="1">Single-pass membrane protein</topology>
    </subcellularLocation>
    <subcellularLocation>
        <location evidence="2">Membrane</location>
        <topology evidence="2">Single-pass type I membrane protein</topology>
    </subcellularLocation>
</comment>
<dbReference type="Gene3D" id="3.80.10.10">
    <property type="entry name" value="Ribonuclease Inhibitor"/>
    <property type="match status" value="4"/>
</dbReference>
<dbReference type="InterPro" id="IPR011009">
    <property type="entry name" value="Kinase-like_dom_sf"/>
</dbReference>
<feature type="chain" id="PRO_5044774165" description="non-specific serine/threonine protein kinase" evidence="24">
    <location>
        <begin position="29"/>
        <end position="1039"/>
    </location>
</feature>
<keyword evidence="13 22" id="KW-0547">Nucleotide-binding</keyword>
<evidence type="ECO:0000256" key="4">
    <source>
        <dbReference type="ARBA" id="ARBA00009592"/>
    </source>
</evidence>
<dbReference type="SUPFAM" id="SSF52058">
    <property type="entry name" value="L domain-like"/>
    <property type="match status" value="2"/>
</dbReference>
<evidence type="ECO:0000256" key="16">
    <source>
        <dbReference type="ARBA" id="ARBA00022989"/>
    </source>
</evidence>
<keyword evidence="11 24" id="KW-0732">Signal</keyword>
<evidence type="ECO:0000256" key="20">
    <source>
        <dbReference type="ARBA" id="ARBA00047899"/>
    </source>
</evidence>
<keyword evidence="27" id="KW-1185">Reference proteome</keyword>
<dbReference type="InterPro" id="IPR001611">
    <property type="entry name" value="Leu-rich_rpt"/>
</dbReference>
<dbReference type="CDD" id="cd14066">
    <property type="entry name" value="STKc_IRAK"/>
    <property type="match status" value="1"/>
</dbReference>
<evidence type="ECO:0000256" key="5">
    <source>
        <dbReference type="ARBA" id="ARBA00012513"/>
    </source>
</evidence>
<dbReference type="FunFam" id="3.80.10.10:FF:000129">
    <property type="entry name" value="Leucine-rich repeat receptor-like kinase"/>
    <property type="match status" value="1"/>
</dbReference>
<evidence type="ECO:0000256" key="1">
    <source>
        <dbReference type="ARBA" id="ARBA00004162"/>
    </source>
</evidence>
<keyword evidence="14" id="KW-0418">Kinase</keyword>
<keyword evidence="17 23" id="KW-0472">Membrane</keyword>
<dbReference type="InterPro" id="IPR032675">
    <property type="entry name" value="LRR_dom_sf"/>
</dbReference>
<comment type="caution">
    <text evidence="26">The sequence shown here is derived from an EMBL/GenBank/DDBJ whole genome shotgun (WGS) entry which is preliminary data.</text>
</comment>
<dbReference type="InterPro" id="IPR003591">
    <property type="entry name" value="Leu-rich_rpt_typical-subtyp"/>
</dbReference>
<evidence type="ECO:0000259" key="25">
    <source>
        <dbReference type="PROSITE" id="PS50011"/>
    </source>
</evidence>
<dbReference type="PROSITE" id="PS00107">
    <property type="entry name" value="PROTEIN_KINASE_ATP"/>
    <property type="match status" value="1"/>
</dbReference>
<dbReference type="Pfam" id="PF08263">
    <property type="entry name" value="LRRNT_2"/>
    <property type="match status" value="1"/>
</dbReference>
<dbReference type="GO" id="GO:0006952">
    <property type="term" value="P:defense response"/>
    <property type="evidence" value="ECO:0007669"/>
    <property type="project" value="UniProtKB-ARBA"/>
</dbReference>
<gene>
    <name evidence="26" type="ORF">ACH5RR_028095</name>
</gene>
<dbReference type="PRINTS" id="PR00019">
    <property type="entry name" value="LEURICHRPT"/>
</dbReference>
<keyword evidence="6" id="KW-1003">Cell membrane</keyword>
<dbReference type="PROSITE" id="PS00108">
    <property type="entry name" value="PROTEIN_KINASE_ST"/>
    <property type="match status" value="1"/>
</dbReference>
<dbReference type="PANTHER" id="PTHR27000:SF711">
    <property type="entry name" value="PROTEIN KINASE DOMAIN-CONTAINING PROTEIN"/>
    <property type="match status" value="1"/>
</dbReference>
<evidence type="ECO:0000256" key="2">
    <source>
        <dbReference type="ARBA" id="ARBA00004479"/>
    </source>
</evidence>
<keyword evidence="19" id="KW-0325">Glycoprotein</keyword>
<evidence type="ECO:0000256" key="19">
    <source>
        <dbReference type="ARBA" id="ARBA00023180"/>
    </source>
</evidence>
<dbReference type="FunFam" id="3.80.10.10:FF:000041">
    <property type="entry name" value="LRR receptor-like serine/threonine-protein kinase ERECTA"/>
    <property type="match status" value="1"/>
</dbReference>
<dbReference type="SUPFAM" id="SSF56112">
    <property type="entry name" value="Protein kinase-like (PK-like)"/>
    <property type="match status" value="1"/>
</dbReference>
<dbReference type="FunFam" id="3.30.200.20:FF:000566">
    <property type="entry name" value="Phytosulfokine receptor 1"/>
    <property type="match status" value="1"/>
</dbReference>
<evidence type="ECO:0000256" key="13">
    <source>
        <dbReference type="ARBA" id="ARBA00022741"/>
    </source>
</evidence>
<dbReference type="PROSITE" id="PS50011">
    <property type="entry name" value="PROTEIN_KINASE_DOM"/>
    <property type="match status" value="1"/>
</dbReference>
<comment type="similarity">
    <text evidence="4">Belongs to the RLP family.</text>
</comment>
<accession>A0ABD2YMS5</accession>
<dbReference type="EC" id="2.7.11.1" evidence="5"/>
<dbReference type="InterPro" id="IPR001245">
    <property type="entry name" value="Ser-Thr/Tyr_kinase_cat_dom"/>
</dbReference>
<organism evidence="26 27">
    <name type="scientific">Cinchona calisaya</name>
    <dbReference type="NCBI Taxonomy" id="153742"/>
    <lineage>
        <taxon>Eukaryota</taxon>
        <taxon>Viridiplantae</taxon>
        <taxon>Streptophyta</taxon>
        <taxon>Embryophyta</taxon>
        <taxon>Tracheophyta</taxon>
        <taxon>Spermatophyta</taxon>
        <taxon>Magnoliopsida</taxon>
        <taxon>eudicotyledons</taxon>
        <taxon>Gunneridae</taxon>
        <taxon>Pentapetalae</taxon>
        <taxon>asterids</taxon>
        <taxon>lamiids</taxon>
        <taxon>Gentianales</taxon>
        <taxon>Rubiaceae</taxon>
        <taxon>Cinchonoideae</taxon>
        <taxon>Cinchoneae</taxon>
        <taxon>Cinchona</taxon>
    </lineage>
</organism>
<evidence type="ECO:0000256" key="11">
    <source>
        <dbReference type="ARBA" id="ARBA00022729"/>
    </source>
</evidence>
<reference evidence="26 27" key="1">
    <citation type="submission" date="2024-11" db="EMBL/GenBank/DDBJ databases">
        <title>A near-complete genome assembly of Cinchona calisaya.</title>
        <authorList>
            <person name="Lian D.C."/>
            <person name="Zhao X.W."/>
            <person name="Wei L."/>
        </authorList>
    </citation>
    <scope>NUCLEOTIDE SEQUENCE [LARGE SCALE GENOMIC DNA]</scope>
    <source>
        <tissue evidence="26">Nenye</tissue>
    </source>
</reference>
<evidence type="ECO:0000256" key="6">
    <source>
        <dbReference type="ARBA" id="ARBA00022475"/>
    </source>
</evidence>
<evidence type="ECO:0000313" key="27">
    <source>
        <dbReference type="Proteomes" id="UP001630127"/>
    </source>
</evidence>
<dbReference type="SMART" id="SM00365">
    <property type="entry name" value="LRR_SD22"/>
    <property type="match status" value="7"/>
</dbReference>
<feature type="binding site" evidence="22">
    <location>
        <position position="788"/>
    </location>
    <ligand>
        <name>ATP</name>
        <dbReference type="ChEBI" id="CHEBI:30616"/>
    </ligand>
</feature>
<evidence type="ECO:0000256" key="7">
    <source>
        <dbReference type="ARBA" id="ARBA00022527"/>
    </source>
</evidence>
<dbReference type="PANTHER" id="PTHR27000">
    <property type="entry name" value="LEUCINE-RICH REPEAT RECEPTOR-LIKE PROTEIN KINASE FAMILY PROTEIN-RELATED"/>
    <property type="match status" value="1"/>
</dbReference>
<keyword evidence="12" id="KW-0677">Repeat</keyword>
<dbReference type="Pfam" id="PF07714">
    <property type="entry name" value="PK_Tyr_Ser-Thr"/>
    <property type="match status" value="1"/>
</dbReference>
<keyword evidence="15 22" id="KW-0067">ATP-binding</keyword>
<keyword evidence="16 23" id="KW-1133">Transmembrane helix</keyword>
<evidence type="ECO:0000256" key="3">
    <source>
        <dbReference type="ARBA" id="ARBA00008684"/>
    </source>
</evidence>